<reference evidence="2" key="2">
    <citation type="submission" date="2021-09" db="EMBL/GenBank/DDBJ databases">
        <authorList>
            <person name="Gilroy R."/>
        </authorList>
    </citation>
    <scope>NUCLEOTIDE SEQUENCE</scope>
    <source>
        <strain evidence="2">ChiHjej13B12-14962</strain>
    </source>
</reference>
<proteinExistence type="predicted"/>
<dbReference type="Proteomes" id="UP000703315">
    <property type="component" value="Unassembled WGS sequence"/>
</dbReference>
<dbReference type="AlphaFoldDB" id="A0A921FJV2"/>
<dbReference type="EMBL" id="DYXC01000028">
    <property type="protein sequence ID" value="HJF13515.1"/>
    <property type="molecule type" value="Genomic_DNA"/>
</dbReference>
<protein>
    <submittedName>
        <fullName evidence="2">Uncharacterized protein</fullName>
    </submittedName>
</protein>
<evidence type="ECO:0000256" key="1">
    <source>
        <dbReference type="SAM" id="Coils"/>
    </source>
</evidence>
<comment type="caution">
    <text evidence="2">The sequence shown here is derived from an EMBL/GenBank/DDBJ whole genome shotgun (WGS) entry which is preliminary data.</text>
</comment>
<accession>A0A921FJV2</accession>
<keyword evidence="1" id="KW-0175">Coiled coil</keyword>
<name>A0A921FJV2_9MICC</name>
<reference evidence="2" key="1">
    <citation type="journal article" date="2021" name="PeerJ">
        <title>Extensive microbial diversity within the chicken gut microbiome revealed by metagenomics and culture.</title>
        <authorList>
            <person name="Gilroy R."/>
            <person name="Ravi A."/>
            <person name="Getino M."/>
            <person name="Pursley I."/>
            <person name="Horton D.L."/>
            <person name="Alikhan N.F."/>
            <person name="Baker D."/>
            <person name="Gharbi K."/>
            <person name="Hall N."/>
            <person name="Watson M."/>
            <person name="Adriaenssens E.M."/>
            <person name="Foster-Nyarko E."/>
            <person name="Jarju S."/>
            <person name="Secka A."/>
            <person name="Antonio M."/>
            <person name="Oren A."/>
            <person name="Chaudhuri R.R."/>
            <person name="La Ragione R."/>
            <person name="Hildebrand F."/>
            <person name="Pallen M.J."/>
        </authorList>
    </citation>
    <scope>NUCLEOTIDE SEQUENCE</scope>
    <source>
        <strain evidence="2">ChiHjej13B12-14962</strain>
    </source>
</reference>
<evidence type="ECO:0000313" key="3">
    <source>
        <dbReference type="Proteomes" id="UP000703315"/>
    </source>
</evidence>
<sequence length="121" mass="13490">MRTLPFDETAADNLIKALEQAQERVERQRQERSDAVEHALQDFAGAYKELFIQAADDAVTDANVLVNVLLSLSTQISTAKAQAQKEQQRLDDLTEWERASHCGSSASHCGMLLLRVVLHRG</sequence>
<evidence type="ECO:0000313" key="2">
    <source>
        <dbReference type="EMBL" id="HJF13515.1"/>
    </source>
</evidence>
<dbReference type="RefSeq" id="WP_303901943.1">
    <property type="nucleotide sequence ID" value="NZ_DYXC01000028.1"/>
</dbReference>
<feature type="coiled-coil region" evidence="1">
    <location>
        <begin position="8"/>
        <end position="38"/>
    </location>
</feature>
<organism evidence="2 3">
    <name type="scientific">Enteractinococcus helveticum</name>
    <dbReference type="NCBI Taxonomy" id="1837282"/>
    <lineage>
        <taxon>Bacteria</taxon>
        <taxon>Bacillati</taxon>
        <taxon>Actinomycetota</taxon>
        <taxon>Actinomycetes</taxon>
        <taxon>Micrococcales</taxon>
        <taxon>Micrococcaceae</taxon>
    </lineage>
</organism>
<gene>
    <name evidence="2" type="ORF">K8V32_01770</name>
</gene>